<sequence length="23" mass="2552">MKSGEVIDGSRRRKTSTVESTQV</sequence>
<name>A0A0A9BIC7_ARUDO</name>
<protein>
    <submittedName>
        <fullName evidence="2">Uncharacterized protein</fullName>
    </submittedName>
</protein>
<organism evidence="2">
    <name type="scientific">Arundo donax</name>
    <name type="common">Giant reed</name>
    <name type="synonym">Donax arundinaceus</name>
    <dbReference type="NCBI Taxonomy" id="35708"/>
    <lineage>
        <taxon>Eukaryota</taxon>
        <taxon>Viridiplantae</taxon>
        <taxon>Streptophyta</taxon>
        <taxon>Embryophyta</taxon>
        <taxon>Tracheophyta</taxon>
        <taxon>Spermatophyta</taxon>
        <taxon>Magnoliopsida</taxon>
        <taxon>Liliopsida</taxon>
        <taxon>Poales</taxon>
        <taxon>Poaceae</taxon>
        <taxon>PACMAD clade</taxon>
        <taxon>Arundinoideae</taxon>
        <taxon>Arundineae</taxon>
        <taxon>Arundo</taxon>
    </lineage>
</organism>
<reference evidence="2" key="2">
    <citation type="journal article" date="2015" name="Data Brief">
        <title>Shoot transcriptome of the giant reed, Arundo donax.</title>
        <authorList>
            <person name="Barrero R.A."/>
            <person name="Guerrero F.D."/>
            <person name="Moolhuijzen P."/>
            <person name="Goolsby J.A."/>
            <person name="Tidwell J."/>
            <person name="Bellgard S.E."/>
            <person name="Bellgard M.I."/>
        </authorList>
    </citation>
    <scope>NUCLEOTIDE SEQUENCE</scope>
    <source>
        <tissue evidence="2">Shoot tissue taken approximately 20 cm above the soil surface</tissue>
    </source>
</reference>
<reference evidence="2" key="1">
    <citation type="submission" date="2014-09" db="EMBL/GenBank/DDBJ databases">
        <authorList>
            <person name="Magalhaes I.L.F."/>
            <person name="Oliveira U."/>
            <person name="Santos F.R."/>
            <person name="Vidigal T.H.D.A."/>
            <person name="Brescovit A.D."/>
            <person name="Santos A.J."/>
        </authorList>
    </citation>
    <scope>NUCLEOTIDE SEQUENCE</scope>
    <source>
        <tissue evidence="2">Shoot tissue taken approximately 20 cm above the soil surface</tissue>
    </source>
</reference>
<evidence type="ECO:0000256" key="1">
    <source>
        <dbReference type="SAM" id="MobiDB-lite"/>
    </source>
</evidence>
<evidence type="ECO:0000313" key="2">
    <source>
        <dbReference type="EMBL" id="JAD60980.1"/>
    </source>
</evidence>
<dbReference type="EMBL" id="GBRH01236915">
    <property type="protein sequence ID" value="JAD60980.1"/>
    <property type="molecule type" value="Transcribed_RNA"/>
</dbReference>
<feature type="region of interest" description="Disordered" evidence="1">
    <location>
        <begin position="1"/>
        <end position="23"/>
    </location>
</feature>
<dbReference type="AlphaFoldDB" id="A0A0A9BIC7"/>
<proteinExistence type="predicted"/>
<accession>A0A0A9BIC7</accession>